<dbReference type="PROSITE" id="PS51106">
    <property type="entry name" value="PTS_EIIC_TYPE_4"/>
    <property type="match status" value="1"/>
</dbReference>
<feature type="transmembrane region" description="Helical" evidence="9">
    <location>
        <begin position="6"/>
        <end position="23"/>
    </location>
</feature>
<dbReference type="Pfam" id="PF03613">
    <property type="entry name" value="EIID-AGA"/>
    <property type="match status" value="1"/>
</dbReference>
<feature type="transmembrane region" description="Helical" evidence="9">
    <location>
        <begin position="400"/>
        <end position="419"/>
    </location>
</feature>
<feature type="transmembrane region" description="Helical" evidence="9">
    <location>
        <begin position="145"/>
        <end position="163"/>
    </location>
</feature>
<feature type="transmembrane region" description="Helical" evidence="9">
    <location>
        <begin position="376"/>
        <end position="394"/>
    </location>
</feature>
<protein>
    <submittedName>
        <fullName evidence="10">PTS system mannose-specific IID component</fullName>
    </submittedName>
</protein>
<evidence type="ECO:0000256" key="4">
    <source>
        <dbReference type="ARBA" id="ARBA00022597"/>
    </source>
</evidence>
<feature type="transmembrane region" description="Helical" evidence="9">
    <location>
        <begin position="175"/>
        <end position="200"/>
    </location>
</feature>
<keyword evidence="3" id="KW-1003">Cell membrane</keyword>
<evidence type="ECO:0000256" key="1">
    <source>
        <dbReference type="ARBA" id="ARBA00004651"/>
    </source>
</evidence>
<accession>A0A347ZWF1</accession>
<dbReference type="PANTHER" id="PTHR32502:SF23">
    <property type="entry name" value="TRANSPORT PROTEIN, PTS SYSTEM"/>
    <property type="match status" value="1"/>
</dbReference>
<dbReference type="PROSITE" id="PS51108">
    <property type="entry name" value="PTS_EIID"/>
    <property type="match status" value="1"/>
</dbReference>
<feature type="transmembrane region" description="Helical" evidence="9">
    <location>
        <begin position="32"/>
        <end position="51"/>
    </location>
</feature>
<dbReference type="PANTHER" id="PTHR32502">
    <property type="entry name" value="N-ACETYLGALACTOSAMINE PERMEASE II COMPONENT-RELATED"/>
    <property type="match status" value="1"/>
</dbReference>
<feature type="transmembrane region" description="Helical" evidence="9">
    <location>
        <begin position="439"/>
        <end position="462"/>
    </location>
</feature>
<evidence type="ECO:0000256" key="6">
    <source>
        <dbReference type="ARBA" id="ARBA00022692"/>
    </source>
</evidence>
<sequence length="530" mass="57234">MTVNTALLLAFIAGFSYFSRRFMGDMFLERPIIIGPVVGLILGDLKTGLFIGAELELIFMGVALVGGTAPANMAVGSVLGTAFAITLGEGLEAAIAIALPGAVLGSFLEQFAKILSSATVIRGADKYASEGNENGIQWMLHLGNAIHFLAYFIPTFLALRFGSVYVESLFGSFPAWLRAGLSASASILPVLGFGMLLTILGDKKVLPFFFIGFFIAIYTSFGVVGVSAMAVAVALVLEWQKNRIIKDAGIKKEVKEVATKAVDDMEFYEKGDVKKVFWRSFAIGSAFNYERYQGLGFCFSMIPVLRRLYKGTEEFAPALQRHMLFYNSNTWLPGIPLGVAATMEARRKQIGDVSEDAITGMKSALMGPLAGIGDSLFWLTVRPIVGGIAVAMALDGNTFAPLFFFIMMNVVHLAVRWYATKYGFSQGTKLVDEVSGDKVQTIMTIATEVGLMSVGALVGTWLNITTPLVFTQGETSLVLQDMLNKIMPKMLPLIATILVALWYKKGGKPWMIMLALIGIGLVFGGLGILA</sequence>
<keyword evidence="5" id="KW-0598">Phosphotransferase system</keyword>
<evidence type="ECO:0000256" key="9">
    <source>
        <dbReference type="SAM" id="Phobius"/>
    </source>
</evidence>
<keyword evidence="4" id="KW-0762">Sugar transport</keyword>
<evidence type="ECO:0000313" key="11">
    <source>
        <dbReference type="Proteomes" id="UP000256388"/>
    </source>
</evidence>
<organism evidence="10 11">
    <name type="scientific">Pelolinea submarina</name>
    <dbReference type="NCBI Taxonomy" id="913107"/>
    <lineage>
        <taxon>Bacteria</taxon>
        <taxon>Bacillati</taxon>
        <taxon>Chloroflexota</taxon>
        <taxon>Anaerolineae</taxon>
        <taxon>Anaerolineales</taxon>
        <taxon>Anaerolineaceae</taxon>
        <taxon>Pelolinea</taxon>
    </lineage>
</organism>
<evidence type="ECO:0000313" key="10">
    <source>
        <dbReference type="EMBL" id="REG05375.1"/>
    </source>
</evidence>
<evidence type="ECO:0000256" key="3">
    <source>
        <dbReference type="ARBA" id="ARBA00022475"/>
    </source>
</evidence>
<dbReference type="RefSeq" id="WP_116226044.1">
    <property type="nucleotide sequence ID" value="NZ_AP018437.1"/>
</dbReference>
<dbReference type="GO" id="GO:0009401">
    <property type="term" value="P:phosphoenolpyruvate-dependent sugar phosphotransferase system"/>
    <property type="evidence" value="ECO:0007669"/>
    <property type="project" value="UniProtKB-KW"/>
</dbReference>
<feature type="transmembrane region" description="Helical" evidence="9">
    <location>
        <begin position="510"/>
        <end position="529"/>
    </location>
</feature>
<dbReference type="AlphaFoldDB" id="A0A347ZWF1"/>
<name>A0A347ZWF1_9CHLR</name>
<dbReference type="EMBL" id="QUMS01000005">
    <property type="protein sequence ID" value="REG05375.1"/>
    <property type="molecule type" value="Genomic_DNA"/>
</dbReference>
<keyword evidence="11" id="KW-1185">Reference proteome</keyword>
<feature type="transmembrane region" description="Helical" evidence="9">
    <location>
        <begin position="482"/>
        <end position="503"/>
    </location>
</feature>
<gene>
    <name evidence="10" type="ORF">DFR64_2775</name>
</gene>
<comment type="subcellular location">
    <subcellularLocation>
        <location evidence="1">Cell membrane</location>
        <topology evidence="1">Multi-pass membrane protein</topology>
    </subcellularLocation>
</comment>
<evidence type="ECO:0000256" key="5">
    <source>
        <dbReference type="ARBA" id="ARBA00022683"/>
    </source>
</evidence>
<evidence type="ECO:0000256" key="2">
    <source>
        <dbReference type="ARBA" id="ARBA00022448"/>
    </source>
</evidence>
<feature type="transmembrane region" description="Helical" evidence="9">
    <location>
        <begin position="206"/>
        <end position="237"/>
    </location>
</feature>
<evidence type="ECO:0000256" key="8">
    <source>
        <dbReference type="ARBA" id="ARBA00023136"/>
    </source>
</evidence>
<dbReference type="InterPro" id="IPR004700">
    <property type="entry name" value="PTS_IIC_man"/>
</dbReference>
<dbReference type="GO" id="GO:0005886">
    <property type="term" value="C:plasma membrane"/>
    <property type="evidence" value="ECO:0007669"/>
    <property type="project" value="UniProtKB-SubCell"/>
</dbReference>
<feature type="transmembrane region" description="Helical" evidence="9">
    <location>
        <begin position="91"/>
        <end position="108"/>
    </location>
</feature>
<feature type="transmembrane region" description="Helical" evidence="9">
    <location>
        <begin position="57"/>
        <end position="79"/>
    </location>
</feature>
<proteinExistence type="predicted"/>
<comment type="caution">
    <text evidence="10">The sequence shown here is derived from an EMBL/GenBank/DDBJ whole genome shotgun (WGS) entry which is preliminary data.</text>
</comment>
<evidence type="ECO:0000256" key="7">
    <source>
        <dbReference type="ARBA" id="ARBA00022989"/>
    </source>
</evidence>
<dbReference type="Pfam" id="PF03609">
    <property type="entry name" value="EII-Sor"/>
    <property type="match status" value="1"/>
</dbReference>
<dbReference type="OrthoDB" id="9795582at2"/>
<keyword evidence="7 9" id="KW-1133">Transmembrane helix</keyword>
<dbReference type="InterPro" id="IPR050303">
    <property type="entry name" value="GatZ_KbaZ_carbometab"/>
</dbReference>
<dbReference type="InterPro" id="IPR004704">
    <property type="entry name" value="PTS_IID_man"/>
</dbReference>
<reference evidence="10 11" key="1">
    <citation type="submission" date="2018-08" db="EMBL/GenBank/DDBJ databases">
        <title>Genomic Encyclopedia of Type Strains, Phase IV (KMG-IV): sequencing the most valuable type-strain genomes for metagenomic binning, comparative biology and taxonomic classification.</title>
        <authorList>
            <person name="Goeker M."/>
        </authorList>
    </citation>
    <scope>NUCLEOTIDE SEQUENCE [LARGE SCALE GENOMIC DNA]</scope>
    <source>
        <strain evidence="10 11">DSM 23923</strain>
    </source>
</reference>
<keyword evidence="6 9" id="KW-0812">Transmembrane</keyword>
<dbReference type="Proteomes" id="UP000256388">
    <property type="component" value="Unassembled WGS sequence"/>
</dbReference>
<keyword evidence="8 9" id="KW-0472">Membrane</keyword>
<keyword evidence="2" id="KW-0813">Transport</keyword>